<dbReference type="InterPro" id="IPR000160">
    <property type="entry name" value="GGDEF_dom"/>
</dbReference>
<dbReference type="Pfam" id="PF09084">
    <property type="entry name" value="NMT1"/>
    <property type="match status" value="1"/>
</dbReference>
<feature type="domain" description="PAS" evidence="5">
    <location>
        <begin position="1111"/>
        <end position="1181"/>
    </location>
</feature>
<dbReference type="PROSITE" id="PS50112">
    <property type="entry name" value="PAS"/>
    <property type="match status" value="1"/>
</dbReference>
<dbReference type="FunFam" id="3.30.70.270:FF:000001">
    <property type="entry name" value="Diguanylate cyclase domain protein"/>
    <property type="match status" value="1"/>
</dbReference>
<organism evidence="8 9">
    <name type="scientific">Vibrio albus</name>
    <dbReference type="NCBI Taxonomy" id="2200953"/>
    <lineage>
        <taxon>Bacteria</taxon>
        <taxon>Pseudomonadati</taxon>
        <taxon>Pseudomonadota</taxon>
        <taxon>Gammaproteobacteria</taxon>
        <taxon>Vibrionales</taxon>
        <taxon>Vibrionaceae</taxon>
        <taxon>Vibrio</taxon>
    </lineage>
</organism>
<sequence length="1407" mass="160782">MQASRMAYRYTQRCVSILLVFVSLLLIAANCFADTQKVSLRLQWKHQFEFAGFYAAKEQGYYRDAGIDVDILEYDNDVDMVTEVTSGKTDFGIWGSGLIELGMQGEPVMLLANYFKRSPLVLATQPDIRLPSDLVGKTLMISEQDIKNANYTQMFNTFKVDTGQIDTVPPTFNMQDFIDKKVDAVSVFLTNEPFLLQKDGIPYNIIDPNNYGVELYDVNLFTSKMFAEAHPELTEAFINASNRGWQYALNHQEETVDLILNKYNTQNKSREHLLFEAQQTARIVQPKNYPIGSIDLIQVNRIGRLFTEVGLTAPSSTHEFIYRAEHPRIELSQEETKYIRNKRKVSVAMMPDFTPFSFTIRNHIDGFEHDLLDILSDKTGLTFEPVIGIWNKGYSAFKAKEVDIIASISYREERLPFTLFTDPYYEIPIMIYVRDDFGDYEGLDSLTGKKVGILKDVFYASELKKLNAFDLIIYETYEELTKALVYGQVDALMQNLTNINALIKQHAYTNLRIAGELQLPSVSKEDLRLGIRADEPILHSIIQKAMDDMTTTERMTLVNKWLGTNFLANENSKNEGSTGSLLLTEQEANYLQEKKVLRVSNETDWPPYDFFTDNQPAGYSVGLIKLLAKQLNIKVEFVTGKSWEELVDMFCSGEIDLLQPADRSEKISGCGQFSQPIIKDTTNFVTRSNFREVHSLEDLYDTTIATPKGWEQTEYLQNNYADKFKFYLTENTLEAIEAVRNGKADFAADYGNVLRYLINQNHYLGLTIQGTWDLPSATNNLYIATPHNQPVLLGLIDKAIASVPPSTLVSLSNLWFGPMTTSTQDPTVTWSEAELKYLDQKKQITMCVDPDWLPLESIDEESNHTGIAADILQEVMKNSGLNLQLVPTTSWQESIQLAKQRQCDIFSLAMETPERLKYMNFTRPYVSFPFVIATRNTEIYIDNMAPLVGKKLAMLKGYAPEELLGNEYTDIDIIRVDSRLEGMQLVRNQEVFGYVDALPPLASTIQKEGITDIRIAGKLDKNFELSIATRNDEALLLDIMQKALDTVSPEAIRSIYNKWLAIRYESRIDYSLLYKVVIGFAFIAFIGFWRHRELFNINKTIEEKNQQLQQAYKKYFWLAENMDDVVWVMNTEGKFIYISPSVEKLRGYTAEEVMLQTLDKVICEGSRQQVLESMQAEIDAVRNGEKSQMRTLRIEQPCRNGSTVWTEVNARLVVDKDTGEMRFIGLSRDITQTLSYEKQLENLALTDRLTGIFNRHKLDEILTQQVELTNRYKSKFAVMILDIDHFKQVNDTFGHHVGDSTLTEFAHILSVSTRQNDIAGRWGGEEFLIIVPHADKVSLLEMAEKLRKNIEEHHFDTVGRVTASIGVAIQEPGETVKSVLSHADEALYMSKQKGRNRVTCYRDRLKV</sequence>
<dbReference type="InterPro" id="IPR043128">
    <property type="entry name" value="Rev_trsase/Diguanyl_cyclase"/>
</dbReference>
<dbReference type="GO" id="GO:0003824">
    <property type="term" value="F:catalytic activity"/>
    <property type="evidence" value="ECO:0007669"/>
    <property type="project" value="UniProtKB-ARBA"/>
</dbReference>
<evidence type="ECO:0000256" key="2">
    <source>
        <dbReference type="ARBA" id="ARBA00010333"/>
    </source>
</evidence>
<dbReference type="EMBL" id="QFWT01000003">
    <property type="protein sequence ID" value="PWI34115.1"/>
    <property type="molecule type" value="Genomic_DNA"/>
</dbReference>
<protein>
    <recommendedName>
        <fullName evidence="10">Diguanylate cyclase</fullName>
    </recommendedName>
</protein>
<dbReference type="NCBIfam" id="TIGR00229">
    <property type="entry name" value="sensory_box"/>
    <property type="match status" value="1"/>
</dbReference>
<dbReference type="PANTHER" id="PTHR35936:SF37">
    <property type="entry name" value="AMINO ACID ABC TRANSPORTER SUBSTRATE-BINDING PROTEIN"/>
    <property type="match status" value="1"/>
</dbReference>
<dbReference type="PANTHER" id="PTHR35936">
    <property type="entry name" value="MEMBRANE-BOUND LYTIC MUREIN TRANSGLYCOSYLASE F"/>
    <property type="match status" value="1"/>
</dbReference>
<dbReference type="InterPro" id="IPR035965">
    <property type="entry name" value="PAS-like_dom_sf"/>
</dbReference>
<dbReference type="CDD" id="cd01949">
    <property type="entry name" value="GGDEF"/>
    <property type="match status" value="1"/>
</dbReference>
<dbReference type="CDD" id="cd00130">
    <property type="entry name" value="PAS"/>
    <property type="match status" value="1"/>
</dbReference>
<keyword evidence="3 4" id="KW-0732">Signal</keyword>
<dbReference type="InterPro" id="IPR000014">
    <property type="entry name" value="PAS"/>
</dbReference>
<dbReference type="InterPro" id="IPR015168">
    <property type="entry name" value="SsuA/THI5"/>
</dbReference>
<proteinExistence type="inferred from homology"/>
<evidence type="ECO:0000256" key="4">
    <source>
        <dbReference type="SAM" id="SignalP"/>
    </source>
</evidence>
<dbReference type="SMART" id="SM00091">
    <property type="entry name" value="PAS"/>
    <property type="match status" value="1"/>
</dbReference>
<gene>
    <name evidence="8" type="ORF">DI392_07950</name>
</gene>
<evidence type="ECO:0000313" key="9">
    <source>
        <dbReference type="Proteomes" id="UP000245362"/>
    </source>
</evidence>
<dbReference type="SMART" id="SM00267">
    <property type="entry name" value="GGDEF"/>
    <property type="match status" value="1"/>
</dbReference>
<dbReference type="PROSITE" id="PS50887">
    <property type="entry name" value="GGDEF"/>
    <property type="match status" value="1"/>
</dbReference>
<dbReference type="SUPFAM" id="SSF55073">
    <property type="entry name" value="Nucleotide cyclase"/>
    <property type="match status" value="1"/>
</dbReference>
<dbReference type="PROSITE" id="PS50113">
    <property type="entry name" value="PAC"/>
    <property type="match status" value="1"/>
</dbReference>
<dbReference type="InterPro" id="IPR000700">
    <property type="entry name" value="PAS-assoc_C"/>
</dbReference>
<dbReference type="GO" id="GO:0006355">
    <property type="term" value="P:regulation of DNA-templated transcription"/>
    <property type="evidence" value="ECO:0007669"/>
    <property type="project" value="InterPro"/>
</dbReference>
<name>A0A2U3BBK3_9VIBR</name>
<feature type="signal peptide" evidence="4">
    <location>
        <begin position="1"/>
        <end position="33"/>
    </location>
</feature>
<dbReference type="CDD" id="cd13708">
    <property type="entry name" value="PBP2_BvgS_like_1"/>
    <property type="match status" value="1"/>
</dbReference>
<feature type="domain" description="GGDEF" evidence="7">
    <location>
        <begin position="1274"/>
        <end position="1403"/>
    </location>
</feature>
<dbReference type="InterPro" id="IPR013767">
    <property type="entry name" value="PAS_fold"/>
</dbReference>
<dbReference type="Gene3D" id="3.40.190.10">
    <property type="entry name" value="Periplasmic binding protein-like II"/>
    <property type="match status" value="8"/>
</dbReference>
<dbReference type="SUPFAM" id="SSF53850">
    <property type="entry name" value="Periplasmic binding protein-like II"/>
    <property type="match status" value="4"/>
</dbReference>
<dbReference type="InterPro" id="IPR001638">
    <property type="entry name" value="Solute-binding_3/MltF_N"/>
</dbReference>
<evidence type="ECO:0000259" key="5">
    <source>
        <dbReference type="PROSITE" id="PS50112"/>
    </source>
</evidence>
<feature type="domain" description="PAC" evidence="6">
    <location>
        <begin position="1185"/>
        <end position="1242"/>
    </location>
</feature>
<dbReference type="Gene3D" id="3.30.70.270">
    <property type="match status" value="1"/>
</dbReference>
<reference evidence="8 9" key="1">
    <citation type="submission" date="2018-05" db="EMBL/GenBank/DDBJ databases">
        <title>Vibrio limimaris sp. nov., isolated from marine sediment.</title>
        <authorList>
            <person name="Li C.-M."/>
        </authorList>
    </citation>
    <scope>NUCLEOTIDE SEQUENCE [LARGE SCALE GENOMIC DNA]</scope>
    <source>
        <strain evidence="8 9">E4404</strain>
    </source>
</reference>
<evidence type="ECO:0000256" key="1">
    <source>
        <dbReference type="ARBA" id="ARBA00001946"/>
    </source>
</evidence>
<evidence type="ECO:0008006" key="10">
    <source>
        <dbReference type="Google" id="ProtNLM"/>
    </source>
</evidence>
<evidence type="ECO:0000256" key="3">
    <source>
        <dbReference type="ARBA" id="ARBA00022729"/>
    </source>
</evidence>
<dbReference type="Proteomes" id="UP000245362">
    <property type="component" value="Unassembled WGS sequence"/>
</dbReference>
<keyword evidence="9" id="KW-1185">Reference proteome</keyword>
<comment type="cofactor">
    <cofactor evidence="1">
        <name>Mg(2+)</name>
        <dbReference type="ChEBI" id="CHEBI:18420"/>
    </cofactor>
</comment>
<accession>A0A2U3BBK3</accession>
<evidence type="ECO:0000313" key="8">
    <source>
        <dbReference type="EMBL" id="PWI34115.1"/>
    </source>
</evidence>
<dbReference type="Pfam" id="PF00990">
    <property type="entry name" value="GGDEF"/>
    <property type="match status" value="1"/>
</dbReference>
<evidence type="ECO:0000259" key="7">
    <source>
        <dbReference type="PROSITE" id="PS50887"/>
    </source>
</evidence>
<feature type="chain" id="PRO_5015426837" description="Diguanylate cyclase" evidence="4">
    <location>
        <begin position="34"/>
        <end position="1407"/>
    </location>
</feature>
<dbReference type="SMART" id="SM00062">
    <property type="entry name" value="PBPb"/>
    <property type="match status" value="3"/>
</dbReference>
<dbReference type="Pfam" id="PF00497">
    <property type="entry name" value="SBP_bac_3"/>
    <property type="match status" value="3"/>
</dbReference>
<comment type="caution">
    <text evidence="8">The sequence shown here is derived from an EMBL/GenBank/DDBJ whole genome shotgun (WGS) entry which is preliminary data.</text>
</comment>
<dbReference type="OrthoDB" id="9180959at2"/>
<evidence type="ECO:0000259" key="6">
    <source>
        <dbReference type="PROSITE" id="PS50113"/>
    </source>
</evidence>
<dbReference type="NCBIfam" id="TIGR00254">
    <property type="entry name" value="GGDEF"/>
    <property type="match status" value="1"/>
</dbReference>
<dbReference type="InterPro" id="IPR029787">
    <property type="entry name" value="Nucleotide_cyclase"/>
</dbReference>
<dbReference type="Gene3D" id="3.30.450.20">
    <property type="entry name" value="PAS domain"/>
    <property type="match status" value="1"/>
</dbReference>
<dbReference type="CDD" id="cd01007">
    <property type="entry name" value="PBP2_BvgS_HisK_like"/>
    <property type="match status" value="2"/>
</dbReference>
<dbReference type="SUPFAM" id="SSF55785">
    <property type="entry name" value="PYP-like sensor domain (PAS domain)"/>
    <property type="match status" value="1"/>
</dbReference>
<dbReference type="Pfam" id="PF00989">
    <property type="entry name" value="PAS"/>
    <property type="match status" value="1"/>
</dbReference>
<comment type="similarity">
    <text evidence="2">Belongs to the bacterial solute-binding protein 3 family.</text>
</comment>